<name>A0AAW9DW56_ACIAO</name>
<keyword evidence="3" id="KW-0408">Iron</keyword>
<dbReference type="PANTHER" id="PTHR42988:SF2">
    <property type="entry name" value="CYCLIC NUCLEOTIDE PHOSPHODIESTERASE CBUA0032-RELATED"/>
    <property type="match status" value="1"/>
</dbReference>
<dbReference type="RefSeq" id="WP_319615686.1">
    <property type="nucleotide sequence ID" value="NZ_JAWXYB010000018.1"/>
</dbReference>
<dbReference type="CDD" id="cd07402">
    <property type="entry name" value="MPP_GpdQ"/>
    <property type="match status" value="1"/>
</dbReference>
<evidence type="ECO:0000256" key="3">
    <source>
        <dbReference type="ARBA" id="ARBA00023004"/>
    </source>
</evidence>
<evidence type="ECO:0000256" key="4">
    <source>
        <dbReference type="ARBA" id="ARBA00025742"/>
    </source>
</evidence>
<comment type="caution">
    <text evidence="6">The sequence shown here is derived from an EMBL/GenBank/DDBJ whole genome shotgun (WGS) entry which is preliminary data.</text>
</comment>
<keyword evidence="7" id="KW-1185">Reference proteome</keyword>
<dbReference type="SUPFAM" id="SSF56300">
    <property type="entry name" value="Metallo-dependent phosphatases"/>
    <property type="match status" value="1"/>
</dbReference>
<protein>
    <submittedName>
        <fullName evidence="6">Phosphodiesterase</fullName>
    </submittedName>
</protein>
<organism evidence="6 7">
    <name type="scientific">Acidiphilium acidophilum</name>
    <name type="common">Thiobacillus acidophilus</name>
    <dbReference type="NCBI Taxonomy" id="76588"/>
    <lineage>
        <taxon>Bacteria</taxon>
        <taxon>Pseudomonadati</taxon>
        <taxon>Pseudomonadota</taxon>
        <taxon>Alphaproteobacteria</taxon>
        <taxon>Acetobacterales</taxon>
        <taxon>Acidocellaceae</taxon>
        <taxon>Acidiphilium</taxon>
    </lineage>
</organism>
<evidence type="ECO:0000259" key="5">
    <source>
        <dbReference type="Pfam" id="PF00149"/>
    </source>
</evidence>
<dbReference type="InterPro" id="IPR042281">
    <property type="entry name" value="GpdQ_beta-strand"/>
</dbReference>
<dbReference type="InterPro" id="IPR050884">
    <property type="entry name" value="CNP_phosphodiesterase-III"/>
</dbReference>
<dbReference type="InterPro" id="IPR029052">
    <property type="entry name" value="Metallo-depent_PP-like"/>
</dbReference>
<dbReference type="InterPro" id="IPR026575">
    <property type="entry name" value="GpdQ/CpdA-like"/>
</dbReference>
<dbReference type="InterPro" id="IPR004843">
    <property type="entry name" value="Calcineurin-like_PHP"/>
</dbReference>
<dbReference type="PANTHER" id="PTHR42988">
    <property type="entry name" value="PHOSPHOHYDROLASE"/>
    <property type="match status" value="1"/>
</dbReference>
<keyword evidence="1" id="KW-0479">Metal-binding</keyword>
<sequence>MLIAHLTDLHVRPFGKPANRVVETNLMVERAIRQVAGFALDAVIITGDLTENGLPEEYAELRRLLDGRLTCPIYAVPGNHDRREIFRTALGHWPGIGDHPDFIHYIADIGDLRLIMLDSVVPHAGHGELCARRLDFLERALADAAGRDVIIGLHHPPLLTGIAAMDAIPLRSPEPFLALLARHGRVRAVLSGHHHRVIMAQSGPTMLIAGPAIPGHQSELTFDPAAPAYFYLEPGGYFILRRDGAHLTATLATIGDFPGPYPFAVDADYPGRKKSDQEGPT</sequence>
<dbReference type="InterPro" id="IPR042283">
    <property type="entry name" value="GpdQ_catalytic"/>
</dbReference>
<dbReference type="AlphaFoldDB" id="A0AAW9DW56"/>
<feature type="domain" description="Calcineurin-like phosphoesterase" evidence="5">
    <location>
        <begin position="1"/>
        <end position="196"/>
    </location>
</feature>
<gene>
    <name evidence="6" type="ORF">SIL87_18960</name>
</gene>
<reference evidence="6 7" key="1">
    <citation type="submission" date="2023-11" db="EMBL/GenBank/DDBJ databases">
        <title>MicrobeMod: A computational toolkit for identifying prokaryotic methylation and restriction-modification with nanopore sequencing.</title>
        <authorList>
            <person name="Crits-Christoph A."/>
            <person name="Kang S.C."/>
            <person name="Lee H."/>
            <person name="Ostrov N."/>
        </authorList>
    </citation>
    <scope>NUCLEOTIDE SEQUENCE [LARGE SCALE GENOMIC DNA]</scope>
    <source>
        <strain evidence="6 7">DSMZ 700</strain>
    </source>
</reference>
<dbReference type="Gene3D" id="3.30.750.180">
    <property type="entry name" value="GpdQ, beta-strand dimerisation domain"/>
    <property type="match status" value="1"/>
</dbReference>
<dbReference type="Proteomes" id="UP001279553">
    <property type="component" value="Unassembled WGS sequence"/>
</dbReference>
<evidence type="ECO:0000313" key="7">
    <source>
        <dbReference type="Proteomes" id="UP001279553"/>
    </source>
</evidence>
<dbReference type="GO" id="GO:0046872">
    <property type="term" value="F:metal ion binding"/>
    <property type="evidence" value="ECO:0007669"/>
    <property type="project" value="UniProtKB-KW"/>
</dbReference>
<evidence type="ECO:0000256" key="1">
    <source>
        <dbReference type="ARBA" id="ARBA00022723"/>
    </source>
</evidence>
<comment type="similarity">
    <text evidence="4">Belongs to the cyclic nucleotide phosphodiesterase class-III family.</text>
</comment>
<proteinExistence type="inferred from homology"/>
<dbReference type="Gene3D" id="3.60.21.40">
    <property type="entry name" value="GpdQ, catalytic alpha/beta sandwich domain"/>
    <property type="match status" value="1"/>
</dbReference>
<keyword evidence="2" id="KW-0378">Hydrolase</keyword>
<dbReference type="EMBL" id="JAWXYB010000018">
    <property type="protein sequence ID" value="MDX5932837.1"/>
    <property type="molecule type" value="Genomic_DNA"/>
</dbReference>
<dbReference type="GO" id="GO:0004112">
    <property type="term" value="F:cyclic-nucleotide phosphodiesterase activity"/>
    <property type="evidence" value="ECO:0007669"/>
    <property type="project" value="InterPro"/>
</dbReference>
<accession>A0AAW9DW56</accession>
<dbReference type="Pfam" id="PF00149">
    <property type="entry name" value="Metallophos"/>
    <property type="match status" value="1"/>
</dbReference>
<evidence type="ECO:0000256" key="2">
    <source>
        <dbReference type="ARBA" id="ARBA00022801"/>
    </source>
</evidence>
<evidence type="ECO:0000313" key="6">
    <source>
        <dbReference type="EMBL" id="MDX5932837.1"/>
    </source>
</evidence>